<protein>
    <submittedName>
        <fullName evidence="2">Uncharacterized protein</fullName>
    </submittedName>
</protein>
<reference evidence="2 3" key="1">
    <citation type="submission" date="2019-04" db="EMBL/GenBank/DDBJ databases">
        <title>Friends and foes A comparative genomics studyof 23 Aspergillus species from section Flavi.</title>
        <authorList>
            <consortium name="DOE Joint Genome Institute"/>
            <person name="Kjaerbolling I."/>
            <person name="Vesth T."/>
            <person name="Frisvad J.C."/>
            <person name="Nybo J.L."/>
            <person name="Theobald S."/>
            <person name="Kildgaard S."/>
            <person name="Isbrandt T."/>
            <person name="Kuo A."/>
            <person name="Sato A."/>
            <person name="Lyhne E.K."/>
            <person name="Kogle M.E."/>
            <person name="Wiebenga A."/>
            <person name="Kun R.S."/>
            <person name="Lubbers R.J."/>
            <person name="Makela M.R."/>
            <person name="Barry K."/>
            <person name="Chovatia M."/>
            <person name="Clum A."/>
            <person name="Daum C."/>
            <person name="Haridas S."/>
            <person name="He G."/>
            <person name="LaButti K."/>
            <person name="Lipzen A."/>
            <person name="Mondo S."/>
            <person name="Riley R."/>
            <person name="Salamov A."/>
            <person name="Simmons B.A."/>
            <person name="Magnuson J.K."/>
            <person name="Henrissat B."/>
            <person name="Mortensen U.H."/>
            <person name="Larsen T.O."/>
            <person name="Devries R.P."/>
            <person name="Grigoriev I.V."/>
            <person name="Machida M."/>
            <person name="Baker S.E."/>
            <person name="Andersen M.R."/>
        </authorList>
    </citation>
    <scope>NUCLEOTIDE SEQUENCE [LARGE SCALE GENOMIC DNA]</scope>
    <source>
        <strain evidence="2 3">IBT 29228</strain>
    </source>
</reference>
<proteinExistence type="predicted"/>
<keyword evidence="3" id="KW-1185">Reference proteome</keyword>
<evidence type="ECO:0000313" key="2">
    <source>
        <dbReference type="EMBL" id="KAE8378199.1"/>
    </source>
</evidence>
<sequence>MYIEHIQSTFMLFKHMNFFSILRHFFFSGAQYNWKIVYLVPKLILTVCSLVIPIVAEAVPLRTSLHGIGTYAIQDACTFRLHLLSSPFA</sequence>
<dbReference type="Proteomes" id="UP000326198">
    <property type="component" value="Unassembled WGS sequence"/>
</dbReference>
<evidence type="ECO:0000313" key="3">
    <source>
        <dbReference type="Proteomes" id="UP000326198"/>
    </source>
</evidence>
<accession>A0A5N7B8X6</accession>
<keyword evidence="1" id="KW-1133">Transmembrane helix</keyword>
<dbReference type="EMBL" id="ML736211">
    <property type="protein sequence ID" value="KAE8378199.1"/>
    <property type="molecule type" value="Genomic_DNA"/>
</dbReference>
<gene>
    <name evidence="2" type="ORF">BDV26DRAFT_261944</name>
</gene>
<feature type="transmembrane region" description="Helical" evidence="1">
    <location>
        <begin position="36"/>
        <end position="56"/>
    </location>
</feature>
<evidence type="ECO:0000256" key="1">
    <source>
        <dbReference type="SAM" id="Phobius"/>
    </source>
</evidence>
<keyword evidence="1" id="KW-0472">Membrane</keyword>
<dbReference type="AlphaFoldDB" id="A0A5N7B8X6"/>
<organism evidence="2 3">
    <name type="scientific">Aspergillus bertholletiae</name>
    <dbReference type="NCBI Taxonomy" id="1226010"/>
    <lineage>
        <taxon>Eukaryota</taxon>
        <taxon>Fungi</taxon>
        <taxon>Dikarya</taxon>
        <taxon>Ascomycota</taxon>
        <taxon>Pezizomycotina</taxon>
        <taxon>Eurotiomycetes</taxon>
        <taxon>Eurotiomycetidae</taxon>
        <taxon>Eurotiales</taxon>
        <taxon>Aspergillaceae</taxon>
        <taxon>Aspergillus</taxon>
        <taxon>Aspergillus subgen. Circumdati</taxon>
    </lineage>
</organism>
<name>A0A5N7B8X6_9EURO</name>
<feature type="transmembrane region" description="Helical" evidence="1">
    <location>
        <begin position="12"/>
        <end position="30"/>
    </location>
</feature>
<keyword evidence="1" id="KW-0812">Transmembrane</keyword>